<dbReference type="AlphaFoldDB" id="D6WCI5"/>
<feature type="domain" description="Chitin-binding type-2" evidence="3">
    <location>
        <begin position="175"/>
        <end position="233"/>
    </location>
</feature>
<dbReference type="Gene3D" id="2.170.140.10">
    <property type="entry name" value="Chitin binding domain"/>
    <property type="match status" value="1"/>
</dbReference>
<feature type="compositionally biased region" description="Basic and acidic residues" evidence="1">
    <location>
        <begin position="101"/>
        <end position="115"/>
    </location>
</feature>
<feature type="compositionally biased region" description="Acidic residues" evidence="1">
    <location>
        <begin position="155"/>
        <end position="169"/>
    </location>
</feature>
<dbReference type="GO" id="GO:0005576">
    <property type="term" value="C:extracellular region"/>
    <property type="evidence" value="ECO:0007669"/>
    <property type="project" value="InterPro"/>
</dbReference>
<name>D6WCI5_TRICA</name>
<evidence type="ECO:0000313" key="4">
    <source>
        <dbReference type="EMBL" id="EEZ98866.1"/>
    </source>
</evidence>
<reference evidence="4 5" key="2">
    <citation type="journal article" date="2010" name="Nucleic Acids Res.">
        <title>BeetleBase in 2010: revisions to provide comprehensive genomic information for Tribolium castaneum.</title>
        <authorList>
            <person name="Kim H.S."/>
            <person name="Murphy T."/>
            <person name="Xia J."/>
            <person name="Caragea D."/>
            <person name="Park Y."/>
            <person name="Beeman R.W."/>
            <person name="Lorenzen M.D."/>
            <person name="Butcher S."/>
            <person name="Manak J.R."/>
            <person name="Brown S.J."/>
        </authorList>
    </citation>
    <scope>GENOME REANNOTATION</scope>
    <source>
        <strain evidence="4 5">Georgia GA2</strain>
    </source>
</reference>
<dbReference type="PROSITE" id="PS50940">
    <property type="entry name" value="CHIT_BIND_II"/>
    <property type="match status" value="1"/>
</dbReference>
<feature type="chain" id="PRO_5003088833" description="Chitin-binding type-2 domain-containing protein" evidence="2">
    <location>
        <begin position="18"/>
        <end position="233"/>
    </location>
</feature>
<accession>D6WCI5</accession>
<feature type="region of interest" description="Disordered" evidence="1">
    <location>
        <begin position="78"/>
        <end position="174"/>
    </location>
</feature>
<evidence type="ECO:0000256" key="2">
    <source>
        <dbReference type="SAM" id="SignalP"/>
    </source>
</evidence>
<sequence length="233" mass="26224">MKLLAVIIFLIPTLATAFRFHQRPNIFICHKRGINCVNDNTFVFCRGFFQHILVDKYSFQCPEGYVCSSDSKYTCIKDPDSESDESNEIITTQSDVFTTKNTDHSSTEESDERGSTHFAETTTLTTLVTESAENEDKETTTYSPDSSEENKINDQSEESDSDETIDDNDQNINIEPTCTKVDETFPGPTCSKYYKCHSLLIWTFPVLQMCEDGQSFDTATSSCVPSSESNCSD</sequence>
<dbReference type="InterPro" id="IPR036508">
    <property type="entry name" value="Chitin-bd_dom_sf"/>
</dbReference>
<dbReference type="EMBL" id="KQ971311">
    <property type="protein sequence ID" value="EEZ98866.1"/>
    <property type="molecule type" value="Genomic_DNA"/>
</dbReference>
<dbReference type="SUPFAM" id="SSF57625">
    <property type="entry name" value="Invertebrate chitin-binding proteins"/>
    <property type="match status" value="1"/>
</dbReference>
<evidence type="ECO:0000313" key="5">
    <source>
        <dbReference type="Proteomes" id="UP000007266"/>
    </source>
</evidence>
<organism evidence="4 5">
    <name type="scientific">Tribolium castaneum</name>
    <name type="common">Red flour beetle</name>
    <dbReference type="NCBI Taxonomy" id="7070"/>
    <lineage>
        <taxon>Eukaryota</taxon>
        <taxon>Metazoa</taxon>
        <taxon>Ecdysozoa</taxon>
        <taxon>Arthropoda</taxon>
        <taxon>Hexapoda</taxon>
        <taxon>Insecta</taxon>
        <taxon>Pterygota</taxon>
        <taxon>Neoptera</taxon>
        <taxon>Endopterygota</taxon>
        <taxon>Coleoptera</taxon>
        <taxon>Polyphaga</taxon>
        <taxon>Cucujiformia</taxon>
        <taxon>Tenebrionidae</taxon>
        <taxon>Tenebrionidae incertae sedis</taxon>
        <taxon>Tribolium</taxon>
    </lineage>
</organism>
<proteinExistence type="predicted"/>
<feature type="compositionally biased region" description="Polar residues" evidence="1">
    <location>
        <begin position="88"/>
        <end position="100"/>
    </location>
</feature>
<evidence type="ECO:0000256" key="1">
    <source>
        <dbReference type="SAM" id="MobiDB-lite"/>
    </source>
</evidence>
<dbReference type="GO" id="GO:0008061">
    <property type="term" value="F:chitin binding"/>
    <property type="evidence" value="ECO:0007669"/>
    <property type="project" value="InterPro"/>
</dbReference>
<reference evidence="4 5" key="1">
    <citation type="journal article" date="2008" name="Nature">
        <title>The genome of the model beetle and pest Tribolium castaneum.</title>
        <authorList>
            <consortium name="Tribolium Genome Sequencing Consortium"/>
            <person name="Richards S."/>
            <person name="Gibbs R.A."/>
            <person name="Weinstock G.M."/>
            <person name="Brown S.J."/>
            <person name="Denell R."/>
            <person name="Beeman R.W."/>
            <person name="Gibbs R."/>
            <person name="Beeman R.W."/>
            <person name="Brown S.J."/>
            <person name="Bucher G."/>
            <person name="Friedrich M."/>
            <person name="Grimmelikhuijzen C.J."/>
            <person name="Klingler M."/>
            <person name="Lorenzen M."/>
            <person name="Richards S."/>
            <person name="Roth S."/>
            <person name="Schroder R."/>
            <person name="Tautz D."/>
            <person name="Zdobnov E.M."/>
            <person name="Muzny D."/>
            <person name="Gibbs R.A."/>
            <person name="Weinstock G.M."/>
            <person name="Attaway T."/>
            <person name="Bell S."/>
            <person name="Buhay C.J."/>
            <person name="Chandrabose M.N."/>
            <person name="Chavez D."/>
            <person name="Clerk-Blankenburg K.P."/>
            <person name="Cree A."/>
            <person name="Dao M."/>
            <person name="Davis C."/>
            <person name="Chacko J."/>
            <person name="Dinh H."/>
            <person name="Dugan-Rocha S."/>
            <person name="Fowler G."/>
            <person name="Garner T.T."/>
            <person name="Garnes J."/>
            <person name="Gnirke A."/>
            <person name="Hawes A."/>
            <person name="Hernandez J."/>
            <person name="Hines S."/>
            <person name="Holder M."/>
            <person name="Hume J."/>
            <person name="Jhangiani S.N."/>
            <person name="Joshi V."/>
            <person name="Khan Z.M."/>
            <person name="Jackson L."/>
            <person name="Kovar C."/>
            <person name="Kowis A."/>
            <person name="Lee S."/>
            <person name="Lewis L.R."/>
            <person name="Margolis J."/>
            <person name="Morgan M."/>
            <person name="Nazareth L.V."/>
            <person name="Nguyen N."/>
            <person name="Okwuonu G."/>
            <person name="Parker D."/>
            <person name="Richards S."/>
            <person name="Ruiz S.J."/>
            <person name="Santibanez J."/>
            <person name="Savard J."/>
            <person name="Scherer S.E."/>
            <person name="Schneider B."/>
            <person name="Sodergren E."/>
            <person name="Tautz D."/>
            <person name="Vattahil S."/>
            <person name="Villasana D."/>
            <person name="White C.S."/>
            <person name="Wright R."/>
            <person name="Park Y."/>
            <person name="Beeman R.W."/>
            <person name="Lord J."/>
            <person name="Oppert B."/>
            <person name="Lorenzen M."/>
            <person name="Brown S."/>
            <person name="Wang L."/>
            <person name="Savard J."/>
            <person name="Tautz D."/>
            <person name="Richards S."/>
            <person name="Weinstock G."/>
            <person name="Gibbs R.A."/>
            <person name="Liu Y."/>
            <person name="Worley K."/>
            <person name="Weinstock G."/>
            <person name="Elsik C.G."/>
            <person name="Reese J.T."/>
            <person name="Elhaik E."/>
            <person name="Landan G."/>
            <person name="Graur D."/>
            <person name="Arensburger P."/>
            <person name="Atkinson P."/>
            <person name="Beeman R.W."/>
            <person name="Beidler J."/>
            <person name="Brown S.J."/>
            <person name="Demuth J.P."/>
            <person name="Drury D.W."/>
            <person name="Du Y.Z."/>
            <person name="Fujiwara H."/>
            <person name="Lorenzen M."/>
            <person name="Maselli V."/>
            <person name="Osanai M."/>
            <person name="Park Y."/>
            <person name="Robertson H.M."/>
            <person name="Tu Z."/>
            <person name="Wang J.J."/>
            <person name="Wang S."/>
            <person name="Richards S."/>
            <person name="Song H."/>
            <person name="Zhang L."/>
            <person name="Sodergren E."/>
            <person name="Werner D."/>
            <person name="Stanke M."/>
            <person name="Morgenstern B."/>
            <person name="Solovyev V."/>
            <person name="Kosarev P."/>
            <person name="Brown G."/>
            <person name="Chen H.C."/>
            <person name="Ermolaeva O."/>
            <person name="Hlavina W."/>
            <person name="Kapustin Y."/>
            <person name="Kiryutin B."/>
            <person name="Kitts P."/>
            <person name="Maglott D."/>
            <person name="Pruitt K."/>
            <person name="Sapojnikov V."/>
            <person name="Souvorov A."/>
            <person name="Mackey A.J."/>
            <person name="Waterhouse R.M."/>
            <person name="Wyder S."/>
            <person name="Zdobnov E.M."/>
            <person name="Zdobnov E.M."/>
            <person name="Wyder S."/>
            <person name="Kriventseva E.V."/>
            <person name="Kadowaki T."/>
            <person name="Bork P."/>
            <person name="Aranda M."/>
            <person name="Bao R."/>
            <person name="Beermann A."/>
            <person name="Berns N."/>
            <person name="Bolognesi R."/>
            <person name="Bonneton F."/>
            <person name="Bopp D."/>
            <person name="Brown S.J."/>
            <person name="Bucher G."/>
            <person name="Butts T."/>
            <person name="Chaumot A."/>
            <person name="Denell R.E."/>
            <person name="Ferrier D.E."/>
            <person name="Friedrich M."/>
            <person name="Gordon C.M."/>
            <person name="Jindra M."/>
            <person name="Klingler M."/>
            <person name="Lan Q."/>
            <person name="Lattorff H.M."/>
            <person name="Laudet V."/>
            <person name="von Levetsow C."/>
            <person name="Liu Z."/>
            <person name="Lutz R."/>
            <person name="Lynch J.A."/>
            <person name="da Fonseca R.N."/>
            <person name="Posnien N."/>
            <person name="Reuter R."/>
            <person name="Roth S."/>
            <person name="Savard J."/>
            <person name="Schinko J.B."/>
            <person name="Schmitt C."/>
            <person name="Schoppmeier M."/>
            <person name="Schroder R."/>
            <person name="Shippy T.D."/>
            <person name="Simonnet F."/>
            <person name="Marques-Souza H."/>
            <person name="Tautz D."/>
            <person name="Tomoyasu Y."/>
            <person name="Trauner J."/>
            <person name="Van der Zee M."/>
            <person name="Vervoort M."/>
            <person name="Wittkopp N."/>
            <person name="Wimmer E.A."/>
            <person name="Yang X."/>
            <person name="Jones A.K."/>
            <person name="Sattelle D.B."/>
            <person name="Ebert P.R."/>
            <person name="Nelson D."/>
            <person name="Scott J.G."/>
            <person name="Beeman R.W."/>
            <person name="Muthukrishnan S."/>
            <person name="Kramer K.J."/>
            <person name="Arakane Y."/>
            <person name="Beeman R.W."/>
            <person name="Zhu Q."/>
            <person name="Hogenkamp D."/>
            <person name="Dixit R."/>
            <person name="Oppert B."/>
            <person name="Jiang H."/>
            <person name="Zou Z."/>
            <person name="Marshall J."/>
            <person name="Elpidina E."/>
            <person name="Vinokurov K."/>
            <person name="Oppert C."/>
            <person name="Zou Z."/>
            <person name="Evans J."/>
            <person name="Lu Z."/>
            <person name="Zhao P."/>
            <person name="Sumathipala N."/>
            <person name="Altincicek B."/>
            <person name="Vilcinskas A."/>
            <person name="Williams M."/>
            <person name="Hultmark D."/>
            <person name="Hetru C."/>
            <person name="Jiang H."/>
            <person name="Grimmelikhuijzen C.J."/>
            <person name="Hauser F."/>
            <person name="Cazzamali G."/>
            <person name="Williamson M."/>
            <person name="Park Y."/>
            <person name="Li B."/>
            <person name="Tanaka Y."/>
            <person name="Predel R."/>
            <person name="Neupert S."/>
            <person name="Schachtner J."/>
            <person name="Verleyen P."/>
            <person name="Raible F."/>
            <person name="Bork P."/>
            <person name="Friedrich M."/>
            <person name="Walden K.K."/>
            <person name="Robertson H.M."/>
            <person name="Angeli S."/>
            <person name="Foret S."/>
            <person name="Bucher G."/>
            <person name="Schuetz S."/>
            <person name="Maleszka R."/>
            <person name="Wimmer E.A."/>
            <person name="Beeman R.W."/>
            <person name="Lorenzen M."/>
            <person name="Tomoyasu Y."/>
            <person name="Miller S.C."/>
            <person name="Grossmann D."/>
            <person name="Bucher G."/>
        </authorList>
    </citation>
    <scope>NUCLEOTIDE SEQUENCE [LARGE SCALE GENOMIC DNA]</scope>
    <source>
        <strain evidence="4 5">Georgia GA2</strain>
    </source>
</reference>
<dbReference type="KEGG" id="tca:661087"/>
<dbReference type="Proteomes" id="UP000007266">
    <property type="component" value="Linkage group 2"/>
</dbReference>
<gene>
    <name evidence="4" type="primary">AUGUSTUS-3.0.2_04478</name>
    <name evidence="4" type="ORF">TcasGA2_TC004478</name>
</gene>
<protein>
    <recommendedName>
        <fullName evidence="3">Chitin-binding type-2 domain-containing protein</fullName>
    </recommendedName>
</protein>
<dbReference type="OrthoDB" id="10411699at2759"/>
<feature type="signal peptide" evidence="2">
    <location>
        <begin position="1"/>
        <end position="17"/>
    </location>
</feature>
<keyword evidence="5" id="KW-1185">Reference proteome</keyword>
<dbReference type="HOGENOM" id="CLU_1191234_0_0_1"/>
<keyword evidence="2" id="KW-0732">Signal</keyword>
<dbReference type="Pfam" id="PF01607">
    <property type="entry name" value="CBM_14"/>
    <property type="match status" value="1"/>
</dbReference>
<dbReference type="SMART" id="SM00494">
    <property type="entry name" value="ChtBD2"/>
    <property type="match status" value="1"/>
</dbReference>
<evidence type="ECO:0000259" key="3">
    <source>
        <dbReference type="PROSITE" id="PS50940"/>
    </source>
</evidence>
<dbReference type="InterPro" id="IPR002557">
    <property type="entry name" value="Chitin-bd_dom"/>
</dbReference>